<feature type="compositionally biased region" description="Basic and acidic residues" evidence="1">
    <location>
        <begin position="534"/>
        <end position="544"/>
    </location>
</feature>
<dbReference type="Proteomes" id="UP000076722">
    <property type="component" value="Unassembled WGS sequence"/>
</dbReference>
<evidence type="ECO:0000256" key="1">
    <source>
        <dbReference type="SAM" id="MobiDB-lite"/>
    </source>
</evidence>
<accession>A0A164UZS0</accession>
<dbReference type="EMBL" id="KV419406">
    <property type="protein sequence ID" value="KZS93682.1"/>
    <property type="molecule type" value="Genomic_DNA"/>
</dbReference>
<evidence type="ECO:0000313" key="4">
    <source>
        <dbReference type="Proteomes" id="UP000076722"/>
    </source>
</evidence>
<feature type="region of interest" description="Disordered" evidence="1">
    <location>
        <begin position="578"/>
        <end position="608"/>
    </location>
</feature>
<dbReference type="InterPro" id="IPR036389">
    <property type="entry name" value="RNase_III_sf"/>
</dbReference>
<sequence>MAPIRHPKQSHPGAFDLPYQTEQYRRNLSRNATQQAIYQLKTGTVLPNPSMLSDALQKIIFKCHQERKQRWGDDYLPPWFSRKFVPPPGTREISNKLLELWGDAIMHYAVPKVNERYTKNPRHHAEGSERLQQNHVYAHFAVEMDLLNNPYLDISDEDRLEIINFDPDTHDHPPKILANLFEAFVGALWLSGGLAAVFGWLVPIIKALHSCANRRDLERWSAETRYFPLKTFYDARCIDKLCAFISSNRVQIRRLGKRLRHSLPKDRAMSFNSHGNLLPPFSRGAETAEGFIRVNILSGWYLSRLEVFFITSEDIGSVVFHLTEICALIMSPQVLACLSRALRLDRHIHESCSGVSALQMAYALISAVGFFERSNNHQLFALEPLFALLADVADHVLMTTPHVHPVTNRLFASPEAQFASRCTWTLAESKSIAGYLPPRPLGSINSFNYPSHLIRRSHRRPHKSYNTSAILHPIDSAIANGSSRASDNYRALHSSPPRRPAHEFRAFRTLPDIYVPPDDADLDTDSDGSSDGDWFIREPGKPIDQRTTMRLCHPSKRIPAARSQLPAPNKVLETSTLHNQKSGGEASKSGKSASNQKHKWQDDGPASETSLLPYLSGVAMPSKKLEQRLQDAGLHRLPQYQIPDNLSSLLNTFHQRRRGDLAYDNSTETRQPSQQLHEQVRQVFEARDETREAVQLREAEARRKQQEDDLDATVN</sequence>
<proteinExistence type="predicted"/>
<protein>
    <recommendedName>
        <fullName evidence="2">RNase III domain-containing protein</fullName>
    </recommendedName>
</protein>
<dbReference type="OrthoDB" id="2392202at2759"/>
<feature type="domain" description="RNase III" evidence="2">
    <location>
        <begin position="174"/>
        <end position="193"/>
    </location>
</feature>
<dbReference type="CDD" id="cd00593">
    <property type="entry name" value="RIBOc"/>
    <property type="match status" value="1"/>
</dbReference>
<keyword evidence="4" id="KW-1185">Reference proteome</keyword>
<dbReference type="PROSITE" id="PS50142">
    <property type="entry name" value="RNASE_3_2"/>
    <property type="match status" value="1"/>
</dbReference>
<dbReference type="GO" id="GO:0004525">
    <property type="term" value="F:ribonuclease III activity"/>
    <property type="evidence" value="ECO:0007669"/>
    <property type="project" value="InterPro"/>
</dbReference>
<dbReference type="GO" id="GO:0006396">
    <property type="term" value="P:RNA processing"/>
    <property type="evidence" value="ECO:0007669"/>
    <property type="project" value="InterPro"/>
</dbReference>
<dbReference type="SUPFAM" id="SSF69065">
    <property type="entry name" value="RNase III domain-like"/>
    <property type="match status" value="1"/>
</dbReference>
<dbReference type="InterPro" id="IPR000999">
    <property type="entry name" value="RNase_III_dom"/>
</dbReference>
<dbReference type="AlphaFoldDB" id="A0A164UZS0"/>
<evidence type="ECO:0000259" key="2">
    <source>
        <dbReference type="PROSITE" id="PS50142"/>
    </source>
</evidence>
<dbReference type="SMART" id="SM00535">
    <property type="entry name" value="RIBOc"/>
    <property type="match status" value="1"/>
</dbReference>
<feature type="region of interest" description="Disordered" evidence="1">
    <location>
        <begin position="515"/>
        <end position="551"/>
    </location>
</feature>
<gene>
    <name evidence="3" type="ORF">SISNIDRAFT_465863</name>
</gene>
<name>A0A164UZS0_9AGAM</name>
<evidence type="ECO:0000313" key="3">
    <source>
        <dbReference type="EMBL" id="KZS93682.1"/>
    </source>
</evidence>
<feature type="compositionally biased region" description="Acidic residues" evidence="1">
    <location>
        <begin position="518"/>
        <end position="530"/>
    </location>
</feature>
<reference evidence="3 4" key="1">
    <citation type="journal article" date="2016" name="Mol. Biol. Evol.">
        <title>Comparative Genomics of Early-Diverging Mushroom-Forming Fungi Provides Insights into the Origins of Lignocellulose Decay Capabilities.</title>
        <authorList>
            <person name="Nagy L.G."/>
            <person name="Riley R."/>
            <person name="Tritt A."/>
            <person name="Adam C."/>
            <person name="Daum C."/>
            <person name="Floudas D."/>
            <person name="Sun H."/>
            <person name="Yadav J.S."/>
            <person name="Pangilinan J."/>
            <person name="Larsson K.H."/>
            <person name="Matsuura K."/>
            <person name="Barry K."/>
            <person name="Labutti K."/>
            <person name="Kuo R."/>
            <person name="Ohm R.A."/>
            <person name="Bhattacharya S.S."/>
            <person name="Shirouzu T."/>
            <person name="Yoshinaga Y."/>
            <person name="Martin F.M."/>
            <person name="Grigoriev I.V."/>
            <person name="Hibbett D.S."/>
        </authorList>
    </citation>
    <scope>NUCLEOTIDE SEQUENCE [LARGE SCALE GENOMIC DNA]</scope>
    <source>
        <strain evidence="3 4">HHB9708</strain>
    </source>
</reference>
<dbReference type="Gene3D" id="1.10.1520.10">
    <property type="entry name" value="Ribonuclease III domain"/>
    <property type="match status" value="1"/>
</dbReference>
<organism evidence="3 4">
    <name type="scientific">Sistotremastrum niveocremeum HHB9708</name>
    <dbReference type="NCBI Taxonomy" id="1314777"/>
    <lineage>
        <taxon>Eukaryota</taxon>
        <taxon>Fungi</taxon>
        <taxon>Dikarya</taxon>
        <taxon>Basidiomycota</taxon>
        <taxon>Agaricomycotina</taxon>
        <taxon>Agaricomycetes</taxon>
        <taxon>Sistotremastrales</taxon>
        <taxon>Sistotremastraceae</taxon>
        <taxon>Sertulicium</taxon>
        <taxon>Sertulicium niveocremeum</taxon>
    </lineage>
</organism>
<feature type="compositionally biased region" description="Low complexity" evidence="1">
    <location>
        <begin position="581"/>
        <end position="594"/>
    </location>
</feature>